<comment type="caution">
    <text evidence="1">The sequence shown here is derived from an EMBL/GenBank/DDBJ whole genome shotgun (WGS) entry which is preliminary data.</text>
</comment>
<keyword evidence="2" id="KW-1185">Reference proteome</keyword>
<evidence type="ECO:0000313" key="2">
    <source>
        <dbReference type="Proteomes" id="UP000092124"/>
    </source>
</evidence>
<dbReference type="Proteomes" id="UP000092124">
    <property type="component" value="Unassembled WGS sequence"/>
</dbReference>
<dbReference type="AlphaFoldDB" id="A0A1A6HKL2"/>
<reference evidence="1 2" key="1">
    <citation type="submission" date="2016-06" db="EMBL/GenBank/DDBJ databases">
        <title>The Draft Genome Sequence and Annotation of the Desert Woodrat Neotoma lepida.</title>
        <authorList>
            <person name="Campbell M."/>
            <person name="Oakeson K.F."/>
            <person name="Yandell M."/>
            <person name="Halpert J.R."/>
            <person name="Dearing D."/>
        </authorList>
    </citation>
    <scope>NUCLEOTIDE SEQUENCE [LARGE SCALE GENOMIC DNA]</scope>
    <source>
        <strain evidence="1">417</strain>
        <tissue evidence="1">Liver</tissue>
    </source>
</reference>
<sequence length="69" mass="8057">MWVAQLHHRPVVGFCVDPYIYTPPPGYKIIHCFWNGLSKESKGHSAYRFISNSEIKEYLRKMNNPSVAF</sequence>
<gene>
    <name evidence="1" type="ORF">A6R68_18544</name>
</gene>
<dbReference type="EMBL" id="LZPO01027369">
    <property type="protein sequence ID" value="OBS79048.1"/>
    <property type="molecule type" value="Genomic_DNA"/>
</dbReference>
<evidence type="ECO:0000313" key="1">
    <source>
        <dbReference type="EMBL" id="OBS79048.1"/>
    </source>
</evidence>
<name>A0A1A6HKL2_NEOLE</name>
<organism evidence="1 2">
    <name type="scientific">Neotoma lepida</name>
    <name type="common">Desert woodrat</name>
    <dbReference type="NCBI Taxonomy" id="56216"/>
    <lineage>
        <taxon>Eukaryota</taxon>
        <taxon>Metazoa</taxon>
        <taxon>Chordata</taxon>
        <taxon>Craniata</taxon>
        <taxon>Vertebrata</taxon>
        <taxon>Euteleostomi</taxon>
        <taxon>Mammalia</taxon>
        <taxon>Eutheria</taxon>
        <taxon>Euarchontoglires</taxon>
        <taxon>Glires</taxon>
        <taxon>Rodentia</taxon>
        <taxon>Myomorpha</taxon>
        <taxon>Muroidea</taxon>
        <taxon>Cricetidae</taxon>
        <taxon>Neotominae</taxon>
        <taxon>Neotoma</taxon>
    </lineage>
</organism>
<accession>A0A1A6HKL2</accession>
<proteinExistence type="predicted"/>
<protein>
    <submittedName>
        <fullName evidence="1">Uncharacterized protein</fullName>
    </submittedName>
</protein>